<evidence type="ECO:0000256" key="8">
    <source>
        <dbReference type="ARBA" id="ARBA00022842"/>
    </source>
</evidence>
<keyword evidence="6" id="KW-0227">DNA damage</keyword>
<protein>
    <recommendedName>
        <fullName evidence="12">Endonuclease/exonuclease/phosphatase domain-containing protein</fullName>
    </recommendedName>
</protein>
<evidence type="ECO:0000256" key="3">
    <source>
        <dbReference type="ARBA" id="ARBA00004322"/>
    </source>
</evidence>
<evidence type="ECO:0000313" key="13">
    <source>
        <dbReference type="EMBL" id="CAE0826090.1"/>
    </source>
</evidence>
<dbReference type="EMBL" id="HBJA01108075">
    <property type="protein sequence ID" value="CAE0826090.1"/>
    <property type="molecule type" value="Transcribed_RNA"/>
</dbReference>
<evidence type="ECO:0000256" key="5">
    <source>
        <dbReference type="ARBA" id="ARBA00022723"/>
    </source>
</evidence>
<evidence type="ECO:0000256" key="9">
    <source>
        <dbReference type="ARBA" id="ARBA00023204"/>
    </source>
</evidence>
<dbReference type="InterPro" id="IPR005135">
    <property type="entry name" value="Endo/exonuclease/phosphatase"/>
</dbReference>
<comment type="subcellular location">
    <subcellularLocation>
        <location evidence="3">Nucleus</location>
        <location evidence="3">PML body</location>
    </subcellularLocation>
</comment>
<dbReference type="SUPFAM" id="SSF56219">
    <property type="entry name" value="DNase I-like"/>
    <property type="match status" value="1"/>
</dbReference>
<evidence type="ECO:0000256" key="6">
    <source>
        <dbReference type="ARBA" id="ARBA00022763"/>
    </source>
</evidence>
<dbReference type="GO" id="GO:0070260">
    <property type="term" value="F:5'-tyrosyl-DNA phosphodiesterase activity"/>
    <property type="evidence" value="ECO:0007669"/>
    <property type="project" value="TreeGrafter"/>
</dbReference>
<feature type="compositionally biased region" description="Basic and acidic residues" evidence="11">
    <location>
        <begin position="26"/>
        <end position="41"/>
    </location>
</feature>
<dbReference type="GO" id="GO:0003697">
    <property type="term" value="F:single-stranded DNA binding"/>
    <property type="evidence" value="ECO:0007669"/>
    <property type="project" value="TreeGrafter"/>
</dbReference>
<keyword evidence="4" id="KW-0540">Nuclease</keyword>
<keyword evidence="7" id="KW-0378">Hydrolase</keyword>
<dbReference type="AlphaFoldDB" id="A0A7S4LFJ9"/>
<feature type="region of interest" description="Disordered" evidence="11">
    <location>
        <begin position="1"/>
        <end position="66"/>
    </location>
</feature>
<name>A0A7S4LFJ9_9EUGL</name>
<feature type="compositionally biased region" description="Low complexity" evidence="11">
    <location>
        <begin position="47"/>
        <end position="65"/>
    </location>
</feature>
<dbReference type="GO" id="GO:0006302">
    <property type="term" value="P:double-strand break repair"/>
    <property type="evidence" value="ECO:0007669"/>
    <property type="project" value="TreeGrafter"/>
</dbReference>
<sequence length="320" mass="35300">MASPANQTTLLRWAQGTAASPPATKNKREAAATEGKTEERARKRQKASPAAEPATSPAPQASAAPDGPRVALCVASWNTDGLDGHLCADRAGEVCSILLEETPAWDVVFLQEVVPKTARVFVGRLKASGYSCVTEVPSAEYFTLMFVREGAQAVKVVHAKRVPFGRSAMGRDLIEAWVDVAGHQIRLMTSHFESCREGAEERQRQLGVVVEKLQQPLPAIFAGDTNLREAEAQAEKRLARMTDAWVACGRDKSAQFTWDLQKNHNKEMPCQSQPRARYDRLWVNEKFEVQDFRLLGTDKMAEGCHPSDHFGISACIRLKD</sequence>
<evidence type="ECO:0000256" key="1">
    <source>
        <dbReference type="ARBA" id="ARBA00001936"/>
    </source>
</evidence>
<reference evidence="13" key="1">
    <citation type="submission" date="2021-01" db="EMBL/GenBank/DDBJ databases">
        <authorList>
            <person name="Corre E."/>
            <person name="Pelletier E."/>
            <person name="Niang G."/>
            <person name="Scheremetjew M."/>
            <person name="Finn R."/>
            <person name="Kale V."/>
            <person name="Holt S."/>
            <person name="Cochrane G."/>
            <person name="Meng A."/>
            <person name="Brown T."/>
            <person name="Cohen L."/>
        </authorList>
    </citation>
    <scope>NUCLEOTIDE SEQUENCE</scope>
    <source>
        <strain evidence="13">CCMP1594</strain>
    </source>
</reference>
<evidence type="ECO:0000256" key="11">
    <source>
        <dbReference type="SAM" id="MobiDB-lite"/>
    </source>
</evidence>
<dbReference type="InterPro" id="IPR036691">
    <property type="entry name" value="Endo/exonu/phosph_ase_sf"/>
</dbReference>
<keyword evidence="8" id="KW-0460">Magnesium</keyword>
<dbReference type="CDD" id="cd09080">
    <property type="entry name" value="TDP2"/>
    <property type="match status" value="1"/>
</dbReference>
<dbReference type="GO" id="GO:0005737">
    <property type="term" value="C:cytoplasm"/>
    <property type="evidence" value="ECO:0007669"/>
    <property type="project" value="TreeGrafter"/>
</dbReference>
<feature type="compositionally biased region" description="Polar residues" evidence="11">
    <location>
        <begin position="1"/>
        <end position="10"/>
    </location>
</feature>
<dbReference type="Gene3D" id="3.60.10.10">
    <property type="entry name" value="Endonuclease/exonuclease/phosphatase"/>
    <property type="match status" value="1"/>
</dbReference>
<proteinExistence type="predicted"/>
<dbReference type="PANTHER" id="PTHR15822">
    <property type="entry name" value="TRAF AND TNF RECEPTOR-ASSOCIATED PROTEIN"/>
    <property type="match status" value="1"/>
</dbReference>
<dbReference type="GO" id="GO:0004518">
    <property type="term" value="F:nuclease activity"/>
    <property type="evidence" value="ECO:0007669"/>
    <property type="project" value="UniProtKB-KW"/>
</dbReference>
<comment type="cofactor">
    <cofactor evidence="1">
        <name>Mn(2+)</name>
        <dbReference type="ChEBI" id="CHEBI:29035"/>
    </cofactor>
</comment>
<organism evidence="13">
    <name type="scientific">Eutreptiella gymnastica</name>
    <dbReference type="NCBI Taxonomy" id="73025"/>
    <lineage>
        <taxon>Eukaryota</taxon>
        <taxon>Discoba</taxon>
        <taxon>Euglenozoa</taxon>
        <taxon>Euglenida</taxon>
        <taxon>Spirocuta</taxon>
        <taxon>Euglenophyceae</taxon>
        <taxon>Eutreptiales</taxon>
        <taxon>Eutreptiaceae</taxon>
        <taxon>Eutreptiella</taxon>
    </lineage>
</organism>
<accession>A0A7S4LFJ9</accession>
<keyword evidence="5" id="KW-0479">Metal-binding</keyword>
<dbReference type="PANTHER" id="PTHR15822:SF4">
    <property type="entry name" value="TYROSYL-DNA PHOSPHODIESTERASE 2"/>
    <property type="match status" value="1"/>
</dbReference>
<feature type="domain" description="Endonuclease/exonuclease/phosphatase" evidence="12">
    <location>
        <begin position="75"/>
        <end position="309"/>
    </location>
</feature>
<gene>
    <name evidence="13" type="ORF">EGYM00163_LOCUS37342</name>
</gene>
<keyword evidence="9" id="KW-0234">DNA repair</keyword>
<keyword evidence="10" id="KW-0539">Nucleus</keyword>
<dbReference type="InterPro" id="IPR051547">
    <property type="entry name" value="TDP2-like"/>
</dbReference>
<comment type="cofactor">
    <cofactor evidence="2">
        <name>Mg(2+)</name>
        <dbReference type="ChEBI" id="CHEBI:18420"/>
    </cofactor>
</comment>
<evidence type="ECO:0000259" key="12">
    <source>
        <dbReference type="Pfam" id="PF03372"/>
    </source>
</evidence>
<evidence type="ECO:0000256" key="7">
    <source>
        <dbReference type="ARBA" id="ARBA00022801"/>
    </source>
</evidence>
<evidence type="ECO:0000256" key="4">
    <source>
        <dbReference type="ARBA" id="ARBA00022722"/>
    </source>
</evidence>
<dbReference type="Pfam" id="PF03372">
    <property type="entry name" value="Exo_endo_phos"/>
    <property type="match status" value="1"/>
</dbReference>
<dbReference type="GO" id="GO:0046872">
    <property type="term" value="F:metal ion binding"/>
    <property type="evidence" value="ECO:0007669"/>
    <property type="project" value="UniProtKB-KW"/>
</dbReference>
<evidence type="ECO:0000256" key="10">
    <source>
        <dbReference type="ARBA" id="ARBA00023242"/>
    </source>
</evidence>
<evidence type="ECO:0000256" key="2">
    <source>
        <dbReference type="ARBA" id="ARBA00001946"/>
    </source>
</evidence>